<feature type="domain" description="C3H1-type" evidence="3">
    <location>
        <begin position="582"/>
        <end position="604"/>
    </location>
</feature>
<proteinExistence type="predicted"/>
<feature type="region of interest" description="Disordered" evidence="2">
    <location>
        <begin position="146"/>
        <end position="203"/>
    </location>
</feature>
<evidence type="ECO:0000313" key="4">
    <source>
        <dbReference type="EMBL" id="KAF0288160.1"/>
    </source>
</evidence>
<name>A0A6A4VAE1_AMPAM</name>
<dbReference type="PANTHER" id="PTHR45740:SF4">
    <property type="entry name" value="PROTEIN MONO-ADP-RIBOSYLTRANSFERASE PARP11"/>
    <property type="match status" value="1"/>
</dbReference>
<reference evidence="4 5" key="1">
    <citation type="submission" date="2019-07" db="EMBL/GenBank/DDBJ databases">
        <title>Draft genome assembly of a fouling barnacle, Amphibalanus amphitrite (Darwin, 1854): The first reference genome for Thecostraca.</title>
        <authorList>
            <person name="Kim W."/>
        </authorList>
    </citation>
    <scope>NUCLEOTIDE SEQUENCE [LARGE SCALE GENOMIC DNA]</scope>
    <source>
        <strain evidence="4">SNU_AA5</strain>
        <tissue evidence="4">Soma without cirri and trophi</tissue>
    </source>
</reference>
<evidence type="ECO:0000313" key="5">
    <source>
        <dbReference type="Proteomes" id="UP000440578"/>
    </source>
</evidence>
<dbReference type="CDD" id="cd00303">
    <property type="entry name" value="retropepsin_like"/>
    <property type="match status" value="1"/>
</dbReference>
<dbReference type="OrthoDB" id="264917at2759"/>
<dbReference type="InterPro" id="IPR000571">
    <property type="entry name" value="Znf_CCCH"/>
</dbReference>
<dbReference type="GO" id="GO:0008270">
    <property type="term" value="F:zinc ion binding"/>
    <property type="evidence" value="ECO:0007669"/>
    <property type="project" value="UniProtKB-KW"/>
</dbReference>
<protein>
    <submittedName>
        <fullName evidence="4">Poly [ADP-ribose] polymerase 12</fullName>
    </submittedName>
</protein>
<dbReference type="EMBL" id="VIIS01002127">
    <property type="protein sequence ID" value="KAF0288160.1"/>
    <property type="molecule type" value="Genomic_DNA"/>
</dbReference>
<organism evidence="4 5">
    <name type="scientific">Amphibalanus amphitrite</name>
    <name type="common">Striped barnacle</name>
    <name type="synonym">Balanus amphitrite</name>
    <dbReference type="NCBI Taxonomy" id="1232801"/>
    <lineage>
        <taxon>Eukaryota</taxon>
        <taxon>Metazoa</taxon>
        <taxon>Ecdysozoa</taxon>
        <taxon>Arthropoda</taxon>
        <taxon>Crustacea</taxon>
        <taxon>Multicrustacea</taxon>
        <taxon>Cirripedia</taxon>
        <taxon>Thoracica</taxon>
        <taxon>Thoracicalcarea</taxon>
        <taxon>Balanomorpha</taxon>
        <taxon>Balanoidea</taxon>
        <taxon>Balanidae</taxon>
        <taxon>Amphibalaninae</taxon>
        <taxon>Amphibalanus</taxon>
    </lineage>
</organism>
<keyword evidence="5" id="KW-1185">Reference proteome</keyword>
<dbReference type="Gene3D" id="4.10.60.10">
    <property type="entry name" value="Zinc finger, CCHC-type"/>
    <property type="match status" value="1"/>
</dbReference>
<dbReference type="Proteomes" id="UP000440578">
    <property type="component" value="Unassembled WGS sequence"/>
</dbReference>
<accession>A0A6A4VAE1</accession>
<dbReference type="GO" id="GO:1990404">
    <property type="term" value="F:NAD+-protein mono-ADP-ribosyltransferase activity"/>
    <property type="evidence" value="ECO:0007669"/>
    <property type="project" value="TreeGrafter"/>
</dbReference>
<gene>
    <name evidence="4" type="primary">PARP12_3</name>
    <name evidence="4" type="ORF">FJT64_013475</name>
</gene>
<dbReference type="PROSITE" id="PS50103">
    <property type="entry name" value="ZF_C3H1"/>
    <property type="match status" value="1"/>
</dbReference>
<dbReference type="AlphaFoldDB" id="A0A6A4VAE1"/>
<dbReference type="InterPro" id="IPR051712">
    <property type="entry name" value="ARTD-AVP"/>
</dbReference>
<keyword evidence="1" id="KW-0479">Metal-binding</keyword>
<comment type="caution">
    <text evidence="4">The sequence shown here is derived from an EMBL/GenBank/DDBJ whole genome shotgun (WGS) entry which is preliminary data.</text>
</comment>
<feature type="compositionally biased region" description="Polar residues" evidence="2">
    <location>
        <begin position="182"/>
        <end position="195"/>
    </location>
</feature>
<evidence type="ECO:0000256" key="1">
    <source>
        <dbReference type="PROSITE-ProRule" id="PRU00723"/>
    </source>
</evidence>
<feature type="region of interest" description="Disordered" evidence="2">
    <location>
        <begin position="386"/>
        <end position="406"/>
    </location>
</feature>
<dbReference type="GO" id="GO:0005634">
    <property type="term" value="C:nucleus"/>
    <property type="evidence" value="ECO:0007669"/>
    <property type="project" value="TreeGrafter"/>
</dbReference>
<evidence type="ECO:0000259" key="3">
    <source>
        <dbReference type="PROSITE" id="PS50103"/>
    </source>
</evidence>
<dbReference type="PANTHER" id="PTHR45740">
    <property type="entry name" value="POLY [ADP-RIBOSE] POLYMERASE"/>
    <property type="match status" value="1"/>
</dbReference>
<dbReference type="GO" id="GO:0003950">
    <property type="term" value="F:NAD+ poly-ADP-ribosyltransferase activity"/>
    <property type="evidence" value="ECO:0007669"/>
    <property type="project" value="TreeGrafter"/>
</dbReference>
<evidence type="ECO:0000256" key="2">
    <source>
        <dbReference type="SAM" id="MobiDB-lite"/>
    </source>
</evidence>
<sequence length="646" mass="69587">MPDERQELEVAQEAAVAGAVQPATTAAAGTQQNNTSWLGRAAQPDRLDLSTDRGDAFRSWKERWDDFYLLAGIASMQPNAQMAALRSCLTDDTNRVVRNLPLTPEERQDVNAVLAQLETSEEAAYRDASRIRGPDATVARVDRDATFDQGQPRGHHDLSPPAACRVCGPQQVHDRRPGPAAQPSTGRPSQRQSAPATPGGDRCASCGYVHRRGNDCPARGRECRACGRVGHFASVCRSTQVRPFPGSQVQGGPPWPSTSAIIASTAAEGAPRVSVRVEAGNRRVTVDALPDTGADLSVGGEDLLAQLGASREDLRRPVHHPRAANGSVIPSVGILPVTIALGDIQAEEEVHILPGVRGLLLSWEVTRTLKLIPADYPRQIAAVGKPESTTAATAERRLSSGPDPTAGVGHCMPTANPSTTADLAGPLTPPPAGGCTAERCNKAHALETPRNILLLEGLGWRGSDDLALALDILRRRARGQAVSVCVMYNVGSCSVPNCGRLHICYRRVVDACPLDDCGLSHDLLDGGHNADLLASAGLTDTPVTELLRRLQEQVRRRPPQPALCRAVYGRQGCQKHCLRLHYCEAFLHSRCRFGDRCSKSHSLKEPHNQRVLAFFGWTEEQVLKELKKEGVGRTTVGPRDPLRPRP</sequence>
<keyword evidence="1" id="KW-0862">Zinc</keyword>
<keyword evidence="1" id="KW-0863">Zinc-finger</keyword>
<feature type="zinc finger region" description="C3H1-type" evidence="1">
    <location>
        <begin position="582"/>
        <end position="604"/>
    </location>
</feature>